<feature type="domain" description="S-adenosylmethionine-dependent methyltransferase" evidence="7">
    <location>
        <begin position="197"/>
        <end position="391"/>
    </location>
</feature>
<dbReference type="InterPro" id="IPR029063">
    <property type="entry name" value="SAM-dependent_MTases_sf"/>
</dbReference>
<evidence type="ECO:0000313" key="9">
    <source>
        <dbReference type="EMBL" id="SDX76935.1"/>
    </source>
</evidence>
<dbReference type="PROSITE" id="PS50890">
    <property type="entry name" value="PUA"/>
    <property type="match status" value="1"/>
</dbReference>
<keyword evidence="2" id="KW-0963">Cytoplasm</keyword>
<gene>
    <name evidence="9" type="ORF">SAMN05660923_02896</name>
</gene>
<evidence type="ECO:0000256" key="2">
    <source>
        <dbReference type="ARBA" id="ARBA00022490"/>
    </source>
</evidence>
<dbReference type="Pfam" id="PF17785">
    <property type="entry name" value="PUA_3"/>
    <property type="match status" value="1"/>
</dbReference>
<dbReference type="GO" id="GO:0003723">
    <property type="term" value="F:RNA binding"/>
    <property type="evidence" value="ECO:0007669"/>
    <property type="project" value="InterPro"/>
</dbReference>
<dbReference type="Proteomes" id="UP000198828">
    <property type="component" value="Unassembled WGS sequence"/>
</dbReference>
<dbReference type="EMBL" id="FNNG01000019">
    <property type="protein sequence ID" value="SDX76935.1"/>
    <property type="molecule type" value="Genomic_DNA"/>
</dbReference>
<keyword evidence="5" id="KW-0949">S-adenosyl-L-methionine</keyword>
<dbReference type="RefSeq" id="WP_093754884.1">
    <property type="nucleotide sequence ID" value="NZ_FNNG01000019.1"/>
</dbReference>
<accession>A0A1H3EE76</accession>
<dbReference type="Gene3D" id="3.40.50.150">
    <property type="entry name" value="Vaccinia Virus protein VP39"/>
    <property type="match status" value="1"/>
</dbReference>
<evidence type="ECO:0000259" key="7">
    <source>
        <dbReference type="Pfam" id="PF10672"/>
    </source>
</evidence>
<dbReference type="InterPro" id="IPR019614">
    <property type="entry name" value="SAM-dep_methyl-trfase"/>
</dbReference>
<comment type="subcellular location">
    <subcellularLocation>
        <location evidence="1">Cytoplasm</location>
    </subcellularLocation>
</comment>
<evidence type="ECO:0000259" key="8">
    <source>
        <dbReference type="Pfam" id="PF17785"/>
    </source>
</evidence>
<evidence type="ECO:0000256" key="6">
    <source>
        <dbReference type="ARBA" id="ARBA00038091"/>
    </source>
</evidence>
<sequence>MKKEERQYPRVMISPKAKRSIQNGHPWIYGEEILDIEGVPQNGELVDVFAKNSFMGTGFYNSTSKITVRLISRNANDVFDNHFWRRRIEYAIRYRKTVMPGADFACCRLIHGEADQMPGLTVDRYDNILSVQITCLGMELIKDTVYRALWDVLTEMDETITGIYEHNDISLRSKEGLREYKGWYRFDGIPVPESAVTEICENGVRYLVDVENGQKTGFFLDQKYNRAAVARVANGKRVLDCFTHTGSFGLNAALGGAERVTCVDISQSAINMAKANAIRNNLDGKMDFLCEDMFDLLTRLADQKCRNYDFIILDPPAFTKSRKTVEAATRGYKEINFKAMKLLPRGGYLATCSCSHFVTDDLFRKILASAAKDAAVSLRQIEARQQAPDHPILWNVPETDYLKFYIFQVV</sequence>
<dbReference type="PANTHER" id="PTHR42873">
    <property type="entry name" value="RIBOSOMAL RNA LARGE SUBUNIT METHYLTRANSFERASE"/>
    <property type="match status" value="1"/>
</dbReference>
<dbReference type="CDD" id="cd21153">
    <property type="entry name" value="PUA_RlmI"/>
    <property type="match status" value="1"/>
</dbReference>
<reference evidence="9 10" key="1">
    <citation type="submission" date="2016-10" db="EMBL/GenBank/DDBJ databases">
        <authorList>
            <person name="de Groot N.N."/>
        </authorList>
    </citation>
    <scope>NUCLEOTIDE SEQUENCE [LARGE SCALE GENOMIC DNA]</scope>
    <source>
        <strain evidence="9 10">DSM 23310</strain>
    </source>
</reference>
<keyword evidence="3 9" id="KW-0489">Methyltransferase</keyword>
<dbReference type="CDD" id="cd11572">
    <property type="entry name" value="RlmI_M_like"/>
    <property type="match status" value="1"/>
</dbReference>
<feature type="domain" description="RlmI-like PUA" evidence="8">
    <location>
        <begin position="11"/>
        <end position="73"/>
    </location>
</feature>
<dbReference type="InterPro" id="IPR036974">
    <property type="entry name" value="PUA_sf"/>
</dbReference>
<name>A0A1H3EE76_9FIRM</name>
<dbReference type="GO" id="GO:0005737">
    <property type="term" value="C:cytoplasm"/>
    <property type="evidence" value="ECO:0007669"/>
    <property type="project" value="UniProtKB-SubCell"/>
</dbReference>
<dbReference type="Gene3D" id="2.30.130.10">
    <property type="entry name" value="PUA domain"/>
    <property type="match status" value="1"/>
</dbReference>
<dbReference type="OrthoDB" id="9805492at2"/>
<evidence type="ECO:0000256" key="5">
    <source>
        <dbReference type="ARBA" id="ARBA00022691"/>
    </source>
</evidence>
<dbReference type="SUPFAM" id="SSF88697">
    <property type="entry name" value="PUA domain-like"/>
    <property type="match status" value="1"/>
</dbReference>
<dbReference type="CDD" id="cd02440">
    <property type="entry name" value="AdoMet_MTases"/>
    <property type="match status" value="1"/>
</dbReference>
<dbReference type="SUPFAM" id="SSF53335">
    <property type="entry name" value="S-adenosyl-L-methionine-dependent methyltransferases"/>
    <property type="match status" value="1"/>
</dbReference>
<keyword evidence="10" id="KW-1185">Reference proteome</keyword>
<dbReference type="Pfam" id="PF10672">
    <property type="entry name" value="Methyltrans_SAM"/>
    <property type="match status" value="1"/>
</dbReference>
<keyword evidence="4 9" id="KW-0808">Transferase</keyword>
<dbReference type="Gene3D" id="3.30.750.80">
    <property type="entry name" value="RNA methyltransferase domain (HRMD) like"/>
    <property type="match status" value="1"/>
</dbReference>
<dbReference type="InterPro" id="IPR015947">
    <property type="entry name" value="PUA-like_sf"/>
</dbReference>
<evidence type="ECO:0000313" key="10">
    <source>
        <dbReference type="Proteomes" id="UP000198828"/>
    </source>
</evidence>
<evidence type="ECO:0000256" key="4">
    <source>
        <dbReference type="ARBA" id="ARBA00022679"/>
    </source>
</evidence>
<organism evidence="9 10">
    <name type="scientific">Tepidimicrobium xylanilyticum</name>
    <dbReference type="NCBI Taxonomy" id="1123352"/>
    <lineage>
        <taxon>Bacteria</taxon>
        <taxon>Bacillati</taxon>
        <taxon>Bacillota</taxon>
        <taxon>Tissierellia</taxon>
        <taxon>Tissierellales</taxon>
        <taxon>Tepidimicrobiaceae</taxon>
        <taxon>Tepidimicrobium</taxon>
    </lineage>
</organism>
<dbReference type="AlphaFoldDB" id="A0A1H3EE76"/>
<proteinExistence type="inferred from homology"/>
<comment type="similarity">
    <text evidence="6">Belongs to the methyltransferase superfamily. RlmI family.</text>
</comment>
<dbReference type="GO" id="GO:0032259">
    <property type="term" value="P:methylation"/>
    <property type="evidence" value="ECO:0007669"/>
    <property type="project" value="UniProtKB-KW"/>
</dbReference>
<dbReference type="InterPro" id="IPR041532">
    <property type="entry name" value="RlmI-like_PUA"/>
</dbReference>
<evidence type="ECO:0000256" key="1">
    <source>
        <dbReference type="ARBA" id="ARBA00004496"/>
    </source>
</evidence>
<dbReference type="GO" id="GO:0008168">
    <property type="term" value="F:methyltransferase activity"/>
    <property type="evidence" value="ECO:0007669"/>
    <property type="project" value="UniProtKB-KW"/>
</dbReference>
<evidence type="ECO:0000256" key="3">
    <source>
        <dbReference type="ARBA" id="ARBA00022603"/>
    </source>
</evidence>
<dbReference type="PANTHER" id="PTHR42873:SF1">
    <property type="entry name" value="S-ADENOSYLMETHIONINE-DEPENDENT METHYLTRANSFERASE DOMAIN-CONTAINING PROTEIN"/>
    <property type="match status" value="1"/>
</dbReference>
<protein>
    <submittedName>
        <fullName evidence="9">SAM-dependent methyltransferase</fullName>
    </submittedName>
</protein>